<sequence length="108" mass="11899">MTIACTVLYPNEADATFNMDYYLSTHMPLVHKHFGSHGMQSWSVIEFQPGPDGAKPQYSVQATLVFEKAEQVSKALEAEGTVVFGDVPNFSNKQPVFLMGDVKGESNL</sequence>
<gene>
    <name evidence="3" type="ORF">EG327_000298</name>
</gene>
<dbReference type="InterPro" id="IPR011008">
    <property type="entry name" value="Dimeric_a/b-barrel"/>
</dbReference>
<evidence type="ECO:0000313" key="3">
    <source>
        <dbReference type="EMBL" id="KAE9965897.1"/>
    </source>
</evidence>
<dbReference type="Proteomes" id="UP000490939">
    <property type="component" value="Unassembled WGS sequence"/>
</dbReference>
<comment type="caution">
    <text evidence="3">The sequence shown here is derived from an EMBL/GenBank/DDBJ whole genome shotgun (WGS) entry which is preliminary data.</text>
</comment>
<feature type="domain" description="EthD" evidence="2">
    <location>
        <begin position="19"/>
        <end position="93"/>
    </location>
</feature>
<dbReference type="AlphaFoldDB" id="A0A8H3U8W1"/>
<evidence type="ECO:0000313" key="4">
    <source>
        <dbReference type="Proteomes" id="UP000490939"/>
    </source>
</evidence>
<dbReference type="PANTHER" id="PTHR40260">
    <property type="entry name" value="BLR8190 PROTEIN"/>
    <property type="match status" value="1"/>
</dbReference>
<dbReference type="SUPFAM" id="SSF54909">
    <property type="entry name" value="Dimeric alpha+beta barrel"/>
    <property type="match status" value="1"/>
</dbReference>
<reference evidence="3 4" key="1">
    <citation type="submission" date="2019-07" db="EMBL/GenBank/DDBJ databases">
        <title>Venturia inaequalis Genome Resource.</title>
        <authorList>
            <person name="Lichtner F.J."/>
        </authorList>
    </citation>
    <scope>NUCLEOTIDE SEQUENCE [LARGE SCALE GENOMIC DNA]</scope>
    <source>
        <strain evidence="3 4">DMI_063113</strain>
    </source>
</reference>
<dbReference type="InterPro" id="IPR009799">
    <property type="entry name" value="EthD_dom"/>
</dbReference>
<evidence type="ECO:0000259" key="2">
    <source>
        <dbReference type="Pfam" id="PF07110"/>
    </source>
</evidence>
<proteinExistence type="inferred from homology"/>
<organism evidence="3 4">
    <name type="scientific">Venturia inaequalis</name>
    <name type="common">Apple scab fungus</name>
    <dbReference type="NCBI Taxonomy" id="5025"/>
    <lineage>
        <taxon>Eukaryota</taxon>
        <taxon>Fungi</taxon>
        <taxon>Dikarya</taxon>
        <taxon>Ascomycota</taxon>
        <taxon>Pezizomycotina</taxon>
        <taxon>Dothideomycetes</taxon>
        <taxon>Pleosporomycetidae</taxon>
        <taxon>Venturiales</taxon>
        <taxon>Venturiaceae</taxon>
        <taxon>Venturia</taxon>
    </lineage>
</organism>
<dbReference type="Pfam" id="PF07110">
    <property type="entry name" value="EthD"/>
    <property type="match status" value="1"/>
</dbReference>
<dbReference type="EMBL" id="WNWR01001046">
    <property type="protein sequence ID" value="KAE9965897.1"/>
    <property type="molecule type" value="Genomic_DNA"/>
</dbReference>
<accession>A0A8H3U8W1</accession>
<dbReference type="PANTHER" id="PTHR40260:SF2">
    <property type="entry name" value="BLR8190 PROTEIN"/>
    <property type="match status" value="1"/>
</dbReference>
<dbReference type="GO" id="GO:0016491">
    <property type="term" value="F:oxidoreductase activity"/>
    <property type="evidence" value="ECO:0007669"/>
    <property type="project" value="InterPro"/>
</dbReference>
<dbReference type="NCBIfam" id="TIGR02118">
    <property type="entry name" value="EthD family reductase"/>
    <property type="match status" value="1"/>
</dbReference>
<protein>
    <recommendedName>
        <fullName evidence="2">EthD domain-containing protein</fullName>
    </recommendedName>
</protein>
<evidence type="ECO:0000256" key="1">
    <source>
        <dbReference type="ARBA" id="ARBA00005986"/>
    </source>
</evidence>
<dbReference type="Gene3D" id="3.30.70.100">
    <property type="match status" value="1"/>
</dbReference>
<comment type="similarity">
    <text evidence="1">Belongs to the tpcK family.</text>
</comment>
<keyword evidence="4" id="KW-1185">Reference proteome</keyword>
<name>A0A8H3U8W1_VENIN</name>